<keyword evidence="8 11" id="KW-0539">Nucleus</keyword>
<dbReference type="Pfam" id="PF18296">
    <property type="entry name" value="MID_MedPIWI"/>
    <property type="match status" value="1"/>
</dbReference>
<keyword evidence="5 11" id="KW-0805">Transcription regulation</keyword>
<evidence type="ECO:0000256" key="12">
    <source>
        <dbReference type="SAM" id="MobiDB-lite"/>
    </source>
</evidence>
<feature type="domain" description="Mediator complex subunit Med13 C-terminal" evidence="13">
    <location>
        <begin position="1326"/>
        <end position="1635"/>
    </location>
</feature>
<evidence type="ECO:0000256" key="7">
    <source>
        <dbReference type="ARBA" id="ARBA00023163"/>
    </source>
</evidence>
<dbReference type="InterPro" id="IPR041285">
    <property type="entry name" value="MID_MedPIWI"/>
</dbReference>
<dbReference type="GO" id="GO:0003713">
    <property type="term" value="F:transcription coactivator activity"/>
    <property type="evidence" value="ECO:0007669"/>
    <property type="project" value="TreeGrafter"/>
</dbReference>
<dbReference type="GO" id="GO:0045944">
    <property type="term" value="P:positive regulation of transcription by RNA polymerase II"/>
    <property type="evidence" value="ECO:0007669"/>
    <property type="project" value="TreeGrafter"/>
</dbReference>
<evidence type="ECO:0000259" key="13">
    <source>
        <dbReference type="Pfam" id="PF06333"/>
    </source>
</evidence>
<feature type="compositionally biased region" description="Basic residues" evidence="12">
    <location>
        <begin position="803"/>
        <end position="813"/>
    </location>
</feature>
<evidence type="ECO:0000256" key="6">
    <source>
        <dbReference type="ARBA" id="ARBA00023159"/>
    </source>
</evidence>
<evidence type="ECO:0000256" key="8">
    <source>
        <dbReference type="ARBA" id="ARBA00023242"/>
    </source>
</evidence>
<proteinExistence type="inferred from homology"/>
<dbReference type="Proteomes" id="UP000242381">
    <property type="component" value="Unassembled WGS sequence"/>
</dbReference>
<dbReference type="PANTHER" id="PTHR48249">
    <property type="entry name" value="MEDIATOR OF RNA POLYMERASE II TRANSCRIPTION SUBUNIT 13"/>
    <property type="match status" value="1"/>
</dbReference>
<keyword evidence="4 11" id="KW-0678">Repressor</keyword>
<dbReference type="VEuPathDB" id="FungiDB:BCV72DRAFT_335788"/>
<gene>
    <name evidence="15" type="ORF">BCV71DRAFT_256477</name>
</gene>
<dbReference type="GO" id="GO:0016592">
    <property type="term" value="C:mediator complex"/>
    <property type="evidence" value="ECO:0007669"/>
    <property type="project" value="InterPro"/>
</dbReference>
<feature type="domain" description="MID" evidence="14">
    <location>
        <begin position="1137"/>
        <end position="1304"/>
    </location>
</feature>
<keyword evidence="7 11" id="KW-0804">Transcription</keyword>
<name>A0A1X0RXZ9_RHIZD</name>
<evidence type="ECO:0000313" key="15">
    <source>
        <dbReference type="EMBL" id="ORE16887.1"/>
    </source>
</evidence>
<evidence type="ECO:0000256" key="2">
    <source>
        <dbReference type="ARBA" id="ARBA00009354"/>
    </source>
</evidence>
<evidence type="ECO:0000256" key="9">
    <source>
        <dbReference type="ARBA" id="ARBA00025661"/>
    </source>
</evidence>
<comment type="subunit">
    <text evidence="11">Component of the SRB8-11 complex, which itself associates with the Mediator complex.</text>
</comment>
<evidence type="ECO:0000256" key="10">
    <source>
        <dbReference type="ARBA" id="ARBA00032008"/>
    </source>
</evidence>
<protein>
    <recommendedName>
        <fullName evidence="3 11">Mediator of RNA polymerase II transcription subunit 13</fullName>
    </recommendedName>
    <alternativeName>
        <fullName evidence="10 11">Mediator complex subunit 13</fullName>
    </alternativeName>
</protein>
<evidence type="ECO:0000256" key="11">
    <source>
        <dbReference type="RuleBase" id="RU364134"/>
    </source>
</evidence>
<organism evidence="15 16">
    <name type="scientific">Rhizopus microsporus</name>
    <dbReference type="NCBI Taxonomy" id="58291"/>
    <lineage>
        <taxon>Eukaryota</taxon>
        <taxon>Fungi</taxon>
        <taxon>Fungi incertae sedis</taxon>
        <taxon>Mucoromycota</taxon>
        <taxon>Mucoromycotina</taxon>
        <taxon>Mucoromycetes</taxon>
        <taxon>Mucorales</taxon>
        <taxon>Mucorineae</taxon>
        <taxon>Rhizopodaceae</taxon>
        <taxon>Rhizopus</taxon>
    </lineage>
</organism>
<comment type="function">
    <text evidence="9 11">Component of the SRB8-11 complex. The SRB8-11 complex is a regulatory module of the Mediator complex which is itself involved in regulation of basal and activated RNA polymerase II-dependent transcription. The SRB8-11 complex may be involved in the transcriptional repression of a subset of genes regulated by Mediator. It may inhibit the association of the Mediator complex with RNA polymerase II to form the holoenzyme complex.</text>
</comment>
<evidence type="ECO:0000259" key="14">
    <source>
        <dbReference type="Pfam" id="PF18296"/>
    </source>
</evidence>
<dbReference type="InterPro" id="IPR009401">
    <property type="entry name" value="Med13_C"/>
</dbReference>
<sequence length="1648" mass="184365">MLTDSSLTNILVVSGVSQIRYRVYHQYYIREQLIEYLKTSHDNTNNNHNHNNDNALLKAYAELLSINIPAFWQICKESLEDSENKLLLELWVFWFDDGHTGRVDSNEYLRELDEIKIGSFTWENAYSKLQSPTASPPSTGTQANASTSVTVSVEYGMFIRSVRNLLDKQIKGRGAVPLGEFYIFPNNDNLNNVMWTKLSYSQSSSTSLCCSYNVYLANTNLVFQPNPRRMRVRSLTHQTLRMKGQRVILSPSGEFATIASNNYTLPKQTEEAILKAWSSLLDIPYKSLIQHNRSIIKPHPLQEEQTDQPQVIHKCLPNLIALKSATSGTVFYYPTALTFVPSSSKISPTAMAGTNGLFRFNQGFSETFGDKWSRWAWSSTFSDYWQFACPRGTTISSVLDMLALETANVNQTAILQKVMNETMNASPLMVTASMATPASTNGNQQRMDASITSTPITNQEESEDRPKVKNQQNLSLAEFTVANFSVPEANHDDIPEYPQQYANANVNSAMMINNTNVMQHQQHQQQQQMHMAQEIDQIKLEDMHAGILANVGTAANNSAYQSPQMTNLGLDPFGLGDSMDVDNIILDIPNRWSDDDMADLDNFDLGVTEEDFDFFKSKPVPASNATMPVKDEMFIDTTNAADSLMLMTDIKQEDTTDDFNMLTNDKLLVLDDKNQVMMDTEMENAAIGIQDLSVTPLEVAMAQQENLMMLQGQQQVDTDMLHKQLLIHQHDQQPDQHFDQGAKMPKERQLFIPSTFAPVKIDTMVNDSKYHSGGKFTYPSTEGMSSCLPRGDYYRPDYVPASRSKKLRKKKMSKAASVVTHDKESVVSNSKEIVSENNLTQNLESKSKKPYSSTHVSISSSNSSSSSSDSSSDYTSSSGDEGNDSDEDVVERSSHALNNVSIAQHSYLDKLLSTSSSSKITPAHQVVFDYDSPFANAVTESLGNTPNQQISISSQEDYRALEYLCQQAVLGGYPFSGGTETISSNGTETTEGESTKIIISRRRHLLQAFYGDTIHVCSTPHDAEYMNQSFKDILISLFTKKVSDLNPMGLDQPLLPISITVKGPLNLQQYYDLSETNQAHSKYGKYQVKRRRPAEPNLDTLRPPNIVINRQEEFLEGSTRMIMFWEKLRLEPYSCKKHINYFVLYPKNDTIEYNVSQFFKNLGTLYETCQLGSHHPGNIGVYRKGLVPVTLLPSLPNESFEDRQIRSYAAECQNLGIALGNASNENVYHVIYLLNPLTSLSSNIQLTRCFGGLMEAYSRTNVKATGSKPVMQLVPAEHVLRPSSFGGCLKFGLKEIAFSVYTKCHAIVTRQPNEFSDHAPLVAEIYAPPFVLPKPVPNNIQYSLKKKLPTFPTILDGHAVLHIGYCFSFDDRWMIIVWTDNNGELIEYATLDSRLGNQTRQDMFGEAWRRTKAISKRTGYSWTFVIAKLGLMFEDELKTWLNCTGSEEKAAIVCLDLESPLHVSPIPSGHANESASSTAGIGIDPINNNSAQAMMNPGSIGGMGSGFNHKKPASSVDENGAGQTKALLLNHRVAYSTKRERASLATLTMNPISATESWMIPLASGYMIHTPLPTENSCHELFNCNPPVIEIHLVFNQTNHSAYSTLRDIIKKYHDLSFVNIMPSNNNCFPIHLALIERLSRILLVVNA</sequence>
<comment type="subcellular location">
    <subcellularLocation>
        <location evidence="1 11">Nucleus</location>
    </subcellularLocation>
</comment>
<accession>A0A1X0RXZ9</accession>
<comment type="similarity">
    <text evidence="2 11">Belongs to the Mediator complex subunit 13 family.</text>
</comment>
<evidence type="ECO:0000256" key="1">
    <source>
        <dbReference type="ARBA" id="ARBA00004123"/>
    </source>
</evidence>
<reference evidence="15 16" key="1">
    <citation type="journal article" date="2016" name="Proc. Natl. Acad. Sci. U.S.A.">
        <title>Lipid metabolic changes in an early divergent fungus govern the establishment of a mutualistic symbiosis with endobacteria.</title>
        <authorList>
            <person name="Lastovetsky O.A."/>
            <person name="Gaspar M.L."/>
            <person name="Mondo S.J."/>
            <person name="LaButti K.M."/>
            <person name="Sandor L."/>
            <person name="Grigoriev I.V."/>
            <person name="Henry S.A."/>
            <person name="Pawlowska T.E."/>
        </authorList>
    </citation>
    <scope>NUCLEOTIDE SEQUENCE [LARGE SCALE GENOMIC DNA]</scope>
    <source>
        <strain evidence="15 16">ATCC 11559</strain>
    </source>
</reference>
<dbReference type="InterPro" id="IPR051139">
    <property type="entry name" value="Mediator_complx_sub13"/>
</dbReference>
<dbReference type="OMA" id="VMGGYPF"/>
<feature type="region of interest" description="Disordered" evidence="12">
    <location>
        <begin position="803"/>
        <end position="891"/>
    </location>
</feature>
<evidence type="ECO:0000256" key="4">
    <source>
        <dbReference type="ARBA" id="ARBA00022491"/>
    </source>
</evidence>
<evidence type="ECO:0000256" key="3">
    <source>
        <dbReference type="ARBA" id="ARBA00019618"/>
    </source>
</evidence>
<dbReference type="EMBL" id="KV921372">
    <property type="protein sequence ID" value="ORE16887.1"/>
    <property type="molecule type" value="Genomic_DNA"/>
</dbReference>
<evidence type="ECO:0000256" key="5">
    <source>
        <dbReference type="ARBA" id="ARBA00023015"/>
    </source>
</evidence>
<dbReference type="Pfam" id="PF06333">
    <property type="entry name" value="Med13_C"/>
    <property type="match status" value="1"/>
</dbReference>
<feature type="compositionally biased region" description="Low complexity" evidence="12">
    <location>
        <begin position="852"/>
        <end position="880"/>
    </location>
</feature>
<feature type="compositionally biased region" description="Polar residues" evidence="12">
    <location>
        <begin position="826"/>
        <end position="844"/>
    </location>
</feature>
<keyword evidence="6 11" id="KW-0010">Activator</keyword>
<evidence type="ECO:0000313" key="16">
    <source>
        <dbReference type="Proteomes" id="UP000242381"/>
    </source>
</evidence>
<dbReference type="PANTHER" id="PTHR48249:SF3">
    <property type="entry name" value="MEDIATOR OF RNA POLYMERASE II TRANSCRIPTION SUBUNIT 13"/>
    <property type="match status" value="1"/>
</dbReference>